<gene>
    <name evidence="12" type="ORF">BYL167_LOCUS19001</name>
    <name evidence="11" type="ORF">CJN711_LOCUS22282</name>
    <name evidence="13" type="ORF">GIL414_LOCUS44434</name>
    <name evidence="10" type="ORF">KQP761_LOCUS2836</name>
</gene>
<dbReference type="OrthoDB" id="422827at2759"/>
<dbReference type="Proteomes" id="UP000681720">
    <property type="component" value="Unassembled WGS sequence"/>
</dbReference>
<evidence type="ECO:0000256" key="2">
    <source>
        <dbReference type="ARBA" id="ARBA00005441"/>
    </source>
</evidence>
<dbReference type="AlphaFoldDB" id="A0A815LP70"/>
<dbReference type="InterPro" id="IPR025749">
    <property type="entry name" value="Sphingomyelin_synth-like_dom"/>
</dbReference>
<dbReference type="GO" id="GO:0005789">
    <property type="term" value="C:endoplasmic reticulum membrane"/>
    <property type="evidence" value="ECO:0007669"/>
    <property type="project" value="TreeGrafter"/>
</dbReference>
<evidence type="ECO:0000313" key="12">
    <source>
        <dbReference type="EMBL" id="CAF4098752.1"/>
    </source>
</evidence>
<evidence type="ECO:0000313" key="11">
    <source>
        <dbReference type="EMBL" id="CAF1406843.1"/>
    </source>
</evidence>
<evidence type="ECO:0000259" key="9">
    <source>
        <dbReference type="Pfam" id="PF14360"/>
    </source>
</evidence>
<evidence type="ECO:0000256" key="4">
    <source>
        <dbReference type="ARBA" id="ARBA00022692"/>
    </source>
</evidence>
<keyword evidence="6" id="KW-1133">Transmembrane helix</keyword>
<keyword evidence="3" id="KW-0808">Transferase</keyword>
<dbReference type="GO" id="GO:0033188">
    <property type="term" value="F:sphingomyelin synthase activity"/>
    <property type="evidence" value="ECO:0007669"/>
    <property type="project" value="TreeGrafter"/>
</dbReference>
<evidence type="ECO:0000256" key="7">
    <source>
        <dbReference type="ARBA" id="ARBA00023098"/>
    </source>
</evidence>
<dbReference type="PANTHER" id="PTHR21290">
    <property type="entry name" value="SPHINGOMYELIN SYNTHETASE"/>
    <property type="match status" value="1"/>
</dbReference>
<reference evidence="11" key="1">
    <citation type="submission" date="2021-02" db="EMBL/GenBank/DDBJ databases">
        <authorList>
            <person name="Nowell W R."/>
        </authorList>
    </citation>
    <scope>NUCLEOTIDE SEQUENCE</scope>
</reference>
<feature type="domain" description="Sphingomyelin synthase-like" evidence="9">
    <location>
        <begin position="154"/>
        <end position="228"/>
    </location>
</feature>
<comment type="subcellular location">
    <subcellularLocation>
        <location evidence="1">Membrane</location>
        <topology evidence="1">Multi-pass membrane protein</topology>
    </subcellularLocation>
</comment>
<keyword evidence="8" id="KW-0472">Membrane</keyword>
<proteinExistence type="inferred from homology"/>
<keyword evidence="7" id="KW-0443">Lipid metabolism</keyword>
<evidence type="ECO:0000313" key="13">
    <source>
        <dbReference type="EMBL" id="CAF4734628.1"/>
    </source>
</evidence>
<dbReference type="Proteomes" id="UP000681967">
    <property type="component" value="Unassembled WGS sequence"/>
</dbReference>
<keyword evidence="5" id="KW-0746">Sphingolipid metabolism</keyword>
<dbReference type="GO" id="GO:0046513">
    <property type="term" value="P:ceramide biosynthetic process"/>
    <property type="evidence" value="ECO:0007669"/>
    <property type="project" value="TreeGrafter"/>
</dbReference>
<dbReference type="EMBL" id="CAJOBH010007948">
    <property type="protein sequence ID" value="CAF4098752.1"/>
    <property type="molecule type" value="Genomic_DNA"/>
</dbReference>
<dbReference type="EMBL" id="CAJNOV010010448">
    <property type="protein sequence ID" value="CAF1406843.1"/>
    <property type="molecule type" value="Genomic_DNA"/>
</dbReference>
<dbReference type="GO" id="GO:0005886">
    <property type="term" value="C:plasma membrane"/>
    <property type="evidence" value="ECO:0007669"/>
    <property type="project" value="TreeGrafter"/>
</dbReference>
<comment type="caution">
    <text evidence="11">The sequence shown here is derived from an EMBL/GenBank/DDBJ whole genome shotgun (WGS) entry which is preliminary data.</text>
</comment>
<dbReference type="PANTHER" id="PTHR21290:SF25">
    <property type="entry name" value="SPHINGOMYELIN SYNTHASE-RELATED PROTEIN 1"/>
    <property type="match status" value="1"/>
</dbReference>
<evidence type="ECO:0000256" key="1">
    <source>
        <dbReference type="ARBA" id="ARBA00004141"/>
    </source>
</evidence>
<sequence length="261" mass="30614">MERYLPFNSIRKQYKLRVSYELQMYVLKSLRDILLLALAFFIENTSLQVISSVKHNHIPLRDLFYELLRKITSRKQFCVAYRLSIERLVLFWVFFCFLNGSKGITTIQKSIRCLIIARTLRVCLFSMTILPSPKIHCNFTQPINPFKVTVGGACNDLLYSGHVTIYTVTAISLTILSQNYSSRICRYGLPILVWLYITQYIICTIFERHHYSIDMFLGLIVTLLLWQCKPLLIDLPEVPQNLFLHLRQLVFPKFHSAHKEV</sequence>
<dbReference type="InterPro" id="IPR045221">
    <property type="entry name" value="Sphingomyelin_synth-like"/>
</dbReference>
<dbReference type="Proteomes" id="UP000663834">
    <property type="component" value="Unassembled WGS sequence"/>
</dbReference>
<evidence type="ECO:0000313" key="14">
    <source>
        <dbReference type="Proteomes" id="UP000663855"/>
    </source>
</evidence>
<name>A0A815LP70_9BILA</name>
<organism evidence="11 14">
    <name type="scientific">Rotaria magnacalcarata</name>
    <dbReference type="NCBI Taxonomy" id="392030"/>
    <lineage>
        <taxon>Eukaryota</taxon>
        <taxon>Metazoa</taxon>
        <taxon>Spiralia</taxon>
        <taxon>Gnathifera</taxon>
        <taxon>Rotifera</taxon>
        <taxon>Eurotatoria</taxon>
        <taxon>Bdelloidea</taxon>
        <taxon>Philodinida</taxon>
        <taxon>Philodinidae</taxon>
        <taxon>Rotaria</taxon>
    </lineage>
</organism>
<dbReference type="Pfam" id="PF14360">
    <property type="entry name" value="PAP2_C"/>
    <property type="match status" value="1"/>
</dbReference>
<evidence type="ECO:0000313" key="10">
    <source>
        <dbReference type="EMBL" id="CAF1261777.1"/>
    </source>
</evidence>
<dbReference type="EMBL" id="CAJOBJ010134058">
    <property type="protein sequence ID" value="CAF4734628.1"/>
    <property type="molecule type" value="Genomic_DNA"/>
</dbReference>
<dbReference type="GO" id="GO:0000139">
    <property type="term" value="C:Golgi membrane"/>
    <property type="evidence" value="ECO:0007669"/>
    <property type="project" value="TreeGrafter"/>
</dbReference>
<evidence type="ECO:0000256" key="3">
    <source>
        <dbReference type="ARBA" id="ARBA00022679"/>
    </source>
</evidence>
<evidence type="ECO:0000256" key="6">
    <source>
        <dbReference type="ARBA" id="ARBA00022989"/>
    </source>
</evidence>
<accession>A0A815LP70</accession>
<comment type="similarity">
    <text evidence="2">Belongs to the sphingomyelin synthase family.</text>
</comment>
<keyword evidence="4" id="KW-0812">Transmembrane</keyword>
<protein>
    <recommendedName>
        <fullName evidence="9">Sphingomyelin synthase-like domain-containing protein</fullName>
    </recommendedName>
</protein>
<dbReference type="EMBL" id="CAJNOW010000177">
    <property type="protein sequence ID" value="CAF1261777.1"/>
    <property type="molecule type" value="Genomic_DNA"/>
</dbReference>
<evidence type="ECO:0000256" key="5">
    <source>
        <dbReference type="ARBA" id="ARBA00022919"/>
    </source>
</evidence>
<dbReference type="Proteomes" id="UP000663855">
    <property type="component" value="Unassembled WGS sequence"/>
</dbReference>
<evidence type="ECO:0000256" key="8">
    <source>
        <dbReference type="ARBA" id="ARBA00023136"/>
    </source>
</evidence>
<dbReference type="GO" id="GO:0047493">
    <property type="term" value="F:ceramide cholinephosphotransferase activity"/>
    <property type="evidence" value="ECO:0007669"/>
    <property type="project" value="TreeGrafter"/>
</dbReference>